<dbReference type="Proteomes" id="UP000019478">
    <property type="component" value="Unassembled WGS sequence"/>
</dbReference>
<sequence>MSRFSFDNTMADEVVKIAQSSIATLKDSLRTSADPTDRYFSTIYLVGVITPLSCIVVKEETLPLLRAEAVASWKEAVQLLQEIARDFDLARRLLQRFHGVIKMADFIIVSQSNGTNFTNQSALPDLPNEVPNGNGDDGAAQGLNEHPHLLFPLSHLPTPAGNDQPFGGGGMAFDSDYWMSTTW</sequence>
<organism evidence="1 2">
    <name type="scientific">Capronia epimyces CBS 606.96</name>
    <dbReference type="NCBI Taxonomy" id="1182542"/>
    <lineage>
        <taxon>Eukaryota</taxon>
        <taxon>Fungi</taxon>
        <taxon>Dikarya</taxon>
        <taxon>Ascomycota</taxon>
        <taxon>Pezizomycotina</taxon>
        <taxon>Eurotiomycetes</taxon>
        <taxon>Chaetothyriomycetidae</taxon>
        <taxon>Chaetothyriales</taxon>
        <taxon>Herpotrichiellaceae</taxon>
        <taxon>Capronia</taxon>
    </lineage>
</organism>
<protein>
    <submittedName>
        <fullName evidence="1">Uncharacterized protein</fullName>
    </submittedName>
</protein>
<evidence type="ECO:0000313" key="1">
    <source>
        <dbReference type="EMBL" id="EXJ90160.1"/>
    </source>
</evidence>
<dbReference type="RefSeq" id="XP_007731557.1">
    <property type="nucleotide sequence ID" value="XM_007733367.1"/>
</dbReference>
<reference evidence="1 2" key="1">
    <citation type="submission" date="2013-03" db="EMBL/GenBank/DDBJ databases">
        <title>The Genome Sequence of Capronia epimyces CBS 606.96.</title>
        <authorList>
            <consortium name="The Broad Institute Genomics Platform"/>
            <person name="Cuomo C."/>
            <person name="de Hoog S."/>
            <person name="Gorbushina A."/>
            <person name="Walker B."/>
            <person name="Young S.K."/>
            <person name="Zeng Q."/>
            <person name="Gargeya S."/>
            <person name="Fitzgerald M."/>
            <person name="Haas B."/>
            <person name="Abouelleil A."/>
            <person name="Allen A.W."/>
            <person name="Alvarado L."/>
            <person name="Arachchi H.M."/>
            <person name="Berlin A.M."/>
            <person name="Chapman S.B."/>
            <person name="Gainer-Dewar J."/>
            <person name="Goldberg J."/>
            <person name="Griggs A."/>
            <person name="Gujja S."/>
            <person name="Hansen M."/>
            <person name="Howarth C."/>
            <person name="Imamovic A."/>
            <person name="Ireland A."/>
            <person name="Larimer J."/>
            <person name="McCowan C."/>
            <person name="Murphy C."/>
            <person name="Pearson M."/>
            <person name="Poon T.W."/>
            <person name="Priest M."/>
            <person name="Roberts A."/>
            <person name="Saif S."/>
            <person name="Shea T."/>
            <person name="Sisk P."/>
            <person name="Sykes S."/>
            <person name="Wortman J."/>
            <person name="Nusbaum C."/>
            <person name="Birren B."/>
        </authorList>
    </citation>
    <scope>NUCLEOTIDE SEQUENCE [LARGE SCALE GENOMIC DNA]</scope>
    <source>
        <strain evidence="1 2">CBS 606.96</strain>
    </source>
</reference>
<accession>W9YKD8</accession>
<comment type="caution">
    <text evidence="1">The sequence shown here is derived from an EMBL/GenBank/DDBJ whole genome shotgun (WGS) entry which is preliminary data.</text>
</comment>
<proteinExistence type="predicted"/>
<keyword evidence="2" id="KW-1185">Reference proteome</keyword>
<gene>
    <name evidence="1" type="ORF">A1O3_03229</name>
</gene>
<evidence type="ECO:0000313" key="2">
    <source>
        <dbReference type="Proteomes" id="UP000019478"/>
    </source>
</evidence>
<dbReference type="EMBL" id="AMGY01000002">
    <property type="protein sequence ID" value="EXJ90160.1"/>
    <property type="molecule type" value="Genomic_DNA"/>
</dbReference>
<dbReference type="AlphaFoldDB" id="W9YKD8"/>
<dbReference type="HOGENOM" id="CLU_1474989_0_0_1"/>
<dbReference type="GeneID" id="19167357"/>
<name>W9YKD8_9EURO</name>